<dbReference type="Proteomes" id="UP000027120">
    <property type="component" value="Unassembled WGS sequence"/>
</dbReference>
<sequence>MGPLQFMHVSGFKVMYFFCFLTWHKICDMLLKKKNNIMSCGMPRTQSPTLYSCPTFLGMRCLYFLYYTIIE</sequence>
<organism evidence="2 3">
    <name type="scientific">Citrus sinensis</name>
    <name type="common">Sweet orange</name>
    <name type="synonym">Citrus aurantium var. sinensis</name>
    <dbReference type="NCBI Taxonomy" id="2711"/>
    <lineage>
        <taxon>Eukaryota</taxon>
        <taxon>Viridiplantae</taxon>
        <taxon>Streptophyta</taxon>
        <taxon>Embryophyta</taxon>
        <taxon>Tracheophyta</taxon>
        <taxon>Spermatophyta</taxon>
        <taxon>Magnoliopsida</taxon>
        <taxon>eudicotyledons</taxon>
        <taxon>Gunneridae</taxon>
        <taxon>Pentapetalae</taxon>
        <taxon>rosids</taxon>
        <taxon>malvids</taxon>
        <taxon>Sapindales</taxon>
        <taxon>Rutaceae</taxon>
        <taxon>Aurantioideae</taxon>
        <taxon>Citrus</taxon>
    </lineage>
</organism>
<accession>A0A067DIT4</accession>
<keyword evidence="3" id="KW-1185">Reference proteome</keyword>
<dbReference type="AlphaFoldDB" id="A0A067DIT4"/>
<keyword evidence="1" id="KW-0812">Transmembrane</keyword>
<gene>
    <name evidence="2" type="ORF">CISIN_1g043650mg</name>
</gene>
<reference evidence="2 3" key="1">
    <citation type="submission" date="2014-04" db="EMBL/GenBank/DDBJ databases">
        <authorList>
            <consortium name="International Citrus Genome Consortium"/>
            <person name="Gmitter F."/>
            <person name="Chen C."/>
            <person name="Farmerie W."/>
            <person name="Harkins T."/>
            <person name="Desany B."/>
            <person name="Mohiuddin M."/>
            <person name="Kodira C."/>
            <person name="Borodovsky M."/>
            <person name="Lomsadze A."/>
            <person name="Burns P."/>
            <person name="Jenkins J."/>
            <person name="Prochnik S."/>
            <person name="Shu S."/>
            <person name="Chapman J."/>
            <person name="Pitluck S."/>
            <person name="Schmutz J."/>
            <person name="Rokhsar D."/>
        </authorList>
    </citation>
    <scope>NUCLEOTIDE SEQUENCE</scope>
</reference>
<evidence type="ECO:0000313" key="2">
    <source>
        <dbReference type="EMBL" id="KDO38526.1"/>
    </source>
</evidence>
<protein>
    <submittedName>
        <fullName evidence="2">Uncharacterized protein</fullName>
    </submittedName>
</protein>
<evidence type="ECO:0000256" key="1">
    <source>
        <dbReference type="SAM" id="Phobius"/>
    </source>
</evidence>
<name>A0A067DIT4_CITSI</name>
<keyword evidence="1" id="KW-1133">Transmembrane helix</keyword>
<feature type="transmembrane region" description="Helical" evidence="1">
    <location>
        <begin position="6"/>
        <end position="27"/>
    </location>
</feature>
<feature type="transmembrane region" description="Helical" evidence="1">
    <location>
        <begin position="48"/>
        <end position="69"/>
    </location>
</feature>
<evidence type="ECO:0000313" key="3">
    <source>
        <dbReference type="Proteomes" id="UP000027120"/>
    </source>
</evidence>
<keyword evidence="1" id="KW-0472">Membrane</keyword>
<proteinExistence type="predicted"/>
<dbReference type="EMBL" id="KK787891">
    <property type="protein sequence ID" value="KDO38526.1"/>
    <property type="molecule type" value="Genomic_DNA"/>
</dbReference>